<organism evidence="2 3">
    <name type="scientific">Oryzomicrobium terrae</name>
    <dbReference type="NCBI Taxonomy" id="1735038"/>
    <lineage>
        <taxon>Bacteria</taxon>
        <taxon>Pseudomonadati</taxon>
        <taxon>Pseudomonadota</taxon>
        <taxon>Betaproteobacteria</taxon>
        <taxon>Rhodocyclales</taxon>
        <taxon>Rhodocyclaceae</taxon>
        <taxon>Oryzomicrobium</taxon>
    </lineage>
</organism>
<dbReference type="SUPFAM" id="SSF52091">
    <property type="entry name" value="SpoIIaa-like"/>
    <property type="match status" value="1"/>
</dbReference>
<gene>
    <name evidence="2" type="primary">mlaB</name>
    <name evidence="2" type="ORF">OTERR_24450</name>
</gene>
<evidence type="ECO:0000259" key="1">
    <source>
        <dbReference type="PROSITE" id="PS50801"/>
    </source>
</evidence>
<dbReference type="InterPro" id="IPR002645">
    <property type="entry name" value="STAS_dom"/>
</dbReference>
<evidence type="ECO:0000313" key="3">
    <source>
        <dbReference type="Proteomes" id="UP000323671"/>
    </source>
</evidence>
<proteinExistence type="predicted"/>
<dbReference type="PROSITE" id="PS50801">
    <property type="entry name" value="STAS"/>
    <property type="match status" value="1"/>
</dbReference>
<protein>
    <submittedName>
        <fullName evidence="2">Phospholipid ABC transporter protein</fullName>
    </submittedName>
</protein>
<dbReference type="Pfam" id="PF13466">
    <property type="entry name" value="STAS_2"/>
    <property type="match status" value="1"/>
</dbReference>
<sequence length="95" mass="9357">MITLADGRLHVAGAMTMATAASLLQGGMSQLAQASGGVDLSAVAEVDSSGLAVLLEWARELGRPLAVVGAPASLVALAALYDLDDLLGLVPAASA</sequence>
<dbReference type="InterPro" id="IPR036513">
    <property type="entry name" value="STAS_dom_sf"/>
</dbReference>
<name>A0A5C1EAB3_9RHOO</name>
<dbReference type="PANTHER" id="PTHR35849">
    <property type="entry name" value="BLR2341 PROTEIN"/>
    <property type="match status" value="1"/>
</dbReference>
<dbReference type="KEGG" id="otr:OTERR_24450"/>
<dbReference type="InterPro" id="IPR052746">
    <property type="entry name" value="MlaB_ABC_Transporter"/>
</dbReference>
<dbReference type="PANTHER" id="PTHR35849:SF1">
    <property type="entry name" value="INTERMEMBRANE PHOSPHOLIPID TRANSPORT SYSTEM BINDING PROTEIN MLAB"/>
    <property type="match status" value="1"/>
</dbReference>
<dbReference type="InterPro" id="IPR058548">
    <property type="entry name" value="MlaB-like_STAS"/>
</dbReference>
<evidence type="ECO:0000313" key="2">
    <source>
        <dbReference type="EMBL" id="QEL65921.1"/>
    </source>
</evidence>
<keyword evidence="3" id="KW-1185">Reference proteome</keyword>
<feature type="domain" description="STAS" evidence="1">
    <location>
        <begin position="38"/>
        <end position="95"/>
    </location>
</feature>
<dbReference type="AlphaFoldDB" id="A0A5C1EAB3"/>
<dbReference type="EMBL" id="CP022579">
    <property type="protein sequence ID" value="QEL65921.1"/>
    <property type="molecule type" value="Genomic_DNA"/>
</dbReference>
<reference evidence="2 3" key="1">
    <citation type="submission" date="2017-07" db="EMBL/GenBank/DDBJ databases">
        <title>Complete genome sequence of Oryzomicrobium terrae TPP412.</title>
        <authorList>
            <person name="Chiu L.-W."/>
            <person name="Lo K.-J."/>
            <person name="Tsai Y.-M."/>
            <person name="Lin S.-S."/>
            <person name="Kuo C.-H."/>
            <person name="Liu C.-T."/>
        </authorList>
    </citation>
    <scope>NUCLEOTIDE SEQUENCE [LARGE SCALE GENOMIC DNA]</scope>
    <source>
        <strain evidence="2 3">TPP412</strain>
    </source>
</reference>
<dbReference type="RefSeq" id="WP_149425959.1">
    <property type="nucleotide sequence ID" value="NZ_CP022579.1"/>
</dbReference>
<accession>A0A5C1EAB3</accession>
<dbReference type="Proteomes" id="UP000323671">
    <property type="component" value="Chromosome"/>
</dbReference>
<dbReference type="Gene3D" id="3.30.750.24">
    <property type="entry name" value="STAS domain"/>
    <property type="match status" value="1"/>
</dbReference>